<name>A0ABP7JE41_9ACTN</name>
<proteinExistence type="predicted"/>
<comment type="caution">
    <text evidence="1">The sequence shown here is derived from an EMBL/GenBank/DDBJ whole genome shotgun (WGS) entry which is preliminary data.</text>
</comment>
<keyword evidence="2" id="KW-1185">Reference proteome</keyword>
<evidence type="ECO:0000313" key="2">
    <source>
        <dbReference type="Proteomes" id="UP001500888"/>
    </source>
</evidence>
<accession>A0ABP7JE41</accession>
<sequence length="107" mass="12264">MMLPPQDRLLALRECVVHFAPYGFRPTWHHLLVNARIPRRLEDDSASLVRAVAELDEARHLWMECSNAYAARRRQKRKVGGSTPPLTAYHASVDVTPWHRQGGQVAR</sequence>
<gene>
    <name evidence="1" type="ORF">GCM10022226_77040</name>
</gene>
<reference evidence="2" key="1">
    <citation type="journal article" date="2019" name="Int. J. Syst. Evol. Microbiol.">
        <title>The Global Catalogue of Microorganisms (GCM) 10K type strain sequencing project: providing services to taxonomists for standard genome sequencing and annotation.</title>
        <authorList>
            <consortium name="The Broad Institute Genomics Platform"/>
            <consortium name="The Broad Institute Genome Sequencing Center for Infectious Disease"/>
            <person name="Wu L."/>
            <person name="Ma J."/>
        </authorList>
    </citation>
    <scope>NUCLEOTIDE SEQUENCE [LARGE SCALE GENOMIC DNA]</scope>
    <source>
        <strain evidence="2">JCM 16908</strain>
    </source>
</reference>
<evidence type="ECO:0000313" key="1">
    <source>
        <dbReference type="EMBL" id="GAA3842841.1"/>
    </source>
</evidence>
<dbReference type="RefSeq" id="WP_344952459.1">
    <property type="nucleotide sequence ID" value="NZ_BAAAZR010000052.1"/>
</dbReference>
<evidence type="ECO:0008006" key="3">
    <source>
        <dbReference type="Google" id="ProtNLM"/>
    </source>
</evidence>
<organism evidence="1 2">
    <name type="scientific">Sphaerisporangium flaviroseum</name>
    <dbReference type="NCBI Taxonomy" id="509199"/>
    <lineage>
        <taxon>Bacteria</taxon>
        <taxon>Bacillati</taxon>
        <taxon>Actinomycetota</taxon>
        <taxon>Actinomycetes</taxon>
        <taxon>Streptosporangiales</taxon>
        <taxon>Streptosporangiaceae</taxon>
        <taxon>Sphaerisporangium</taxon>
    </lineage>
</organism>
<dbReference type="EMBL" id="BAAAZR010000052">
    <property type="protein sequence ID" value="GAA3842841.1"/>
    <property type="molecule type" value="Genomic_DNA"/>
</dbReference>
<dbReference type="Proteomes" id="UP001500888">
    <property type="component" value="Unassembled WGS sequence"/>
</dbReference>
<protein>
    <recommendedName>
        <fullName evidence="3">DUF2742 domain-containing protein</fullName>
    </recommendedName>
</protein>